<name>A0A5B0PDU8_PUCGR</name>
<dbReference type="Proteomes" id="UP000325313">
    <property type="component" value="Unassembled WGS sequence"/>
</dbReference>
<organism evidence="1 2">
    <name type="scientific">Puccinia graminis f. sp. tritici</name>
    <dbReference type="NCBI Taxonomy" id="56615"/>
    <lineage>
        <taxon>Eukaryota</taxon>
        <taxon>Fungi</taxon>
        <taxon>Dikarya</taxon>
        <taxon>Basidiomycota</taxon>
        <taxon>Pucciniomycotina</taxon>
        <taxon>Pucciniomycetes</taxon>
        <taxon>Pucciniales</taxon>
        <taxon>Pucciniaceae</taxon>
        <taxon>Puccinia</taxon>
    </lineage>
</organism>
<evidence type="ECO:0000313" key="2">
    <source>
        <dbReference type="Proteomes" id="UP000325313"/>
    </source>
</evidence>
<gene>
    <name evidence="1" type="ORF">PGTUg99_020826</name>
</gene>
<accession>A0A5B0PDU8</accession>
<dbReference type="EMBL" id="VDEP01000345">
    <property type="protein sequence ID" value="KAA1098892.1"/>
    <property type="molecule type" value="Genomic_DNA"/>
</dbReference>
<protein>
    <submittedName>
        <fullName evidence="1">Uncharacterized protein</fullName>
    </submittedName>
</protein>
<sequence length="106" mass="11850">MFPQSVENPRHPPRLNLWPAPLDSGVTFNDPATGQEISMKVHLLGYGSAAKILRVSYWVPCDRNHDFKSGPALVISSSRVELGNYHFLRPCSSRYRAHGQLPYTGS</sequence>
<proteinExistence type="predicted"/>
<reference evidence="1 2" key="1">
    <citation type="submission" date="2019-05" db="EMBL/GenBank/DDBJ databases">
        <title>Emergence of the Ug99 lineage of the wheat stem rust pathogen through somatic hybridization.</title>
        <authorList>
            <person name="Li F."/>
            <person name="Upadhyaya N.M."/>
            <person name="Sperschneider J."/>
            <person name="Matny O."/>
            <person name="Nguyen-Phuc H."/>
            <person name="Mago R."/>
            <person name="Raley C."/>
            <person name="Miller M.E."/>
            <person name="Silverstein K.A.T."/>
            <person name="Henningsen E."/>
            <person name="Hirsch C.D."/>
            <person name="Visser B."/>
            <person name="Pretorius Z.A."/>
            <person name="Steffenson B.J."/>
            <person name="Schwessinger B."/>
            <person name="Dodds P.N."/>
            <person name="Figueroa M."/>
        </authorList>
    </citation>
    <scope>NUCLEOTIDE SEQUENCE [LARGE SCALE GENOMIC DNA]</scope>
    <source>
        <strain evidence="1 2">Ug99</strain>
    </source>
</reference>
<dbReference type="AlphaFoldDB" id="A0A5B0PDU8"/>
<comment type="caution">
    <text evidence="1">The sequence shown here is derived from an EMBL/GenBank/DDBJ whole genome shotgun (WGS) entry which is preliminary data.</text>
</comment>
<evidence type="ECO:0000313" key="1">
    <source>
        <dbReference type="EMBL" id="KAA1098892.1"/>
    </source>
</evidence>